<dbReference type="InterPro" id="IPR041092">
    <property type="entry name" value="PBECR1"/>
</dbReference>
<proteinExistence type="predicted"/>
<dbReference type="InterPro" id="IPR049522">
    <property type="entry name" value="ART-PolyVal_dom"/>
</dbReference>
<evidence type="ECO:0000259" key="2">
    <source>
        <dbReference type="Pfam" id="PF18760"/>
    </source>
</evidence>
<feature type="domain" description="Large polyvalent protein associated" evidence="4">
    <location>
        <begin position="1570"/>
        <end position="1620"/>
    </location>
</feature>
<evidence type="ECO:0000259" key="4">
    <source>
        <dbReference type="Pfam" id="PF18838"/>
    </source>
</evidence>
<protein>
    <recommendedName>
        <fullName evidence="7">Phage-Barnase-EndoU-ColicinE5/D-RelE-like nuclease domain-containing protein</fullName>
    </recommendedName>
</protein>
<reference evidence="5 6" key="1">
    <citation type="submission" date="2015-11" db="EMBL/GenBank/DDBJ databases">
        <authorList>
            <consortium name="Pathogen Informatics"/>
        </authorList>
    </citation>
    <scope>NUCLEOTIDE SEQUENCE [LARGE SCALE GENOMIC DNA]</scope>
    <source>
        <strain evidence="5 6">006A-0191</strain>
    </source>
</reference>
<evidence type="ECO:0000256" key="1">
    <source>
        <dbReference type="SAM" id="MobiDB-lite"/>
    </source>
</evidence>
<dbReference type="Pfam" id="PF18838">
    <property type="entry name" value="LPD23"/>
    <property type="match status" value="1"/>
</dbReference>
<dbReference type="RefSeq" id="WP_059431174.1">
    <property type="nucleotide sequence ID" value="NZ_FAUW01000003.1"/>
</dbReference>
<dbReference type="Pfam" id="PF18760">
    <property type="entry name" value="ART-PolyVal"/>
    <property type="match status" value="1"/>
</dbReference>
<name>A0A9W5EUZ2_CAMHY</name>
<feature type="domain" description="Phage-Barnase-EndoU-ColicinE5/D-RelE-like nuclease" evidence="3">
    <location>
        <begin position="1140"/>
        <end position="1244"/>
    </location>
</feature>
<feature type="region of interest" description="Disordered" evidence="1">
    <location>
        <begin position="864"/>
        <end position="889"/>
    </location>
</feature>
<organism evidence="5 6">
    <name type="scientific">Campylobacter hyointestinalis subsp. hyointestinalis</name>
    <dbReference type="NCBI Taxonomy" id="91352"/>
    <lineage>
        <taxon>Bacteria</taxon>
        <taxon>Pseudomonadati</taxon>
        <taxon>Campylobacterota</taxon>
        <taxon>Epsilonproteobacteria</taxon>
        <taxon>Campylobacterales</taxon>
        <taxon>Campylobacteraceae</taxon>
        <taxon>Campylobacter</taxon>
    </lineage>
</organism>
<evidence type="ECO:0008006" key="7">
    <source>
        <dbReference type="Google" id="ProtNLM"/>
    </source>
</evidence>
<evidence type="ECO:0000313" key="6">
    <source>
        <dbReference type="Proteomes" id="UP000052257"/>
    </source>
</evidence>
<evidence type="ECO:0000313" key="5">
    <source>
        <dbReference type="EMBL" id="CUU81898.1"/>
    </source>
</evidence>
<dbReference type="EMBL" id="FAUW01000003">
    <property type="protein sequence ID" value="CUU81898.1"/>
    <property type="molecule type" value="Genomic_DNA"/>
</dbReference>
<dbReference type="InterPro" id="IPR040696">
    <property type="entry name" value="LPD23"/>
</dbReference>
<feature type="domain" description="ART-PolyVal-like" evidence="2">
    <location>
        <begin position="1343"/>
        <end position="1457"/>
    </location>
</feature>
<dbReference type="Proteomes" id="UP000052257">
    <property type="component" value="Unassembled WGS sequence"/>
</dbReference>
<sequence>MENLYNEFKKYANKASKAIEPLIPFSNANQYAFNPKSELYNNTQALEMKNTAENLNQQMANYKANQNGTFMLNSFIKSDKEKEQDSIDFDNKFIDLATAKGYTPHKAIDKTGKARYAIEKDGVFKEIEPSFLNDLKANSYEMIGSLAGVATALPHPLTKTAGMAGKVLTPMIGSVLGSGAGAMADTALNNESIGEKTTAKELANSFTGGVNNDILGVGLATALTSKPALNLAKGTLKAPVTLIQNAPVLDHILSNNIRGAKSALTANLGGDNEVKDALYKATQALGDDLNNFTSKDLKTIDKTSDNKYLQKGIDFANNAINKTNEMLKSLNLGKQDGELFLSALGHENGVKNILDAVANNPKSAQKIAEISSNLNKSFSDSINEQLAKFESITPKDSFKNSFNQVKKDYANTKDFLIKNSNYQSDFKALSDNLSNILSDTQNISTRGVFNALNGGGNLDNLLNAKNAINEQLGYIYKADFKSSSDFINQKALNEAKDLIESEINSALKNDEKLINLYKSANSDYAKMKNIADSNLLNSISRDGRTSIEALNAMLKSSDNINGVTLNDFLGSLGAKDRAVAEANLIRGLMDKNSFNGVVDFRALNQSLASLDFKSEFAKELKSQILSKQSILNNTSDILNSLGSKVIKSKGMSQGISADPLKRGETMRANFIVEKLKPLIPYLGNNEALKLHINRAILNANGDFKLAIKNIDNIPSGNLPTPTRNLLNEFKIAIKDIEQVVKSQEPTQIKVKNQANLAKSINGDGFVTYPNKNIYFSDEAKFELSKELQNKTGLQDKISTSLAWLQSRHPEMFHSKRAVKEMIDFILEAPSVSQAKRANSVAMTRVSNNKINDIVVDKNKNKIIHANKRKPNSQEKADSGNALHPHSDTMSDGALKLAENQHLSANTQTIPNQTIKTAETKSTINELTKEQKAEQKAKKEIRGIHNVTYNDKKATYIKTDLENVDSAIRYANTNRDKGAKHIKIRHLMDETKPGYITNQELLNLGNSLREYIKTYKEPFIDKNGARIYEWENKEGVKFRVVVDSSRRDATTAELPQPTATDDIITFYSDRNIKDKMIFRNPKLNQSKKEAENLAQYRKDIEAKYNINPIKEFGTNYAEFYHDGANAIRKLLVERKGQVAGAFKRKELGDIDLVWGEAKTANGDIKGYGLSKIEAKHLNDFASFYGDTPQEKLINGISKIIEKGEIKPRNGQNGVNIEYNGFIIGINKGFNGAGDNKWVVTAFDNSMSKSEKKAKTARTDNFTSEVSNLSQNSKPNYTPKELLSQGKMPVGWKKGATNIGSSTEQPKWANKFKTKMAKMGQEYNDEKITNLANWHKDSHAVTKESDGSPKVFYHGSTAKFSAFKPNPKSGGIWLTTDIERAHPHYTQSEEGRHHLYKVFVNAKKIYRHTDDIQTAEPYSAGAEKFYNDLIKAGYDAIDLMDKDILIVLKPNQIKSIDNKGTFNPRSKMMNGFSTMVMQKAILNLGSGAIGGAMNTGAEQDPNKKHEAFVKGFLLGAGGSAGAIKVLEKSANLAPQLARISQRLANDLPVILNDRPDIIGKALGKTPKDNYNYIFGGENAIGANKAKLKTAQEMAKNGADESEIWAKTGWYKDIDKKWKFEINPLGGKFKKAIKDLFDAKAFKQNNREKLELLQDKAKINDKYQTNLNKLNATLSQKASIITKAKDGLKLSEVLDDKKLFNAYPQLRDVKVRFDELDGEIYDGYYNRTLDEIVLNSNLYNKPEMLRSILYHEMQHKVQSIEGFARGGMDKDVLDYRRLAGEVEARNEQTRLIPSKLNNAKLERTTDLENLEKIAKALPKSQANEQISKELIALKKQDMALDKEYGKISPQRDKEIDRLTDELDNRFSALVGQIDKEELATALLKVYNKTKHPNATADVIPEFRKVVFNDSGMSAIYTPKQKEMKSQDLSVEQKAKQYAKFLSEAKEPTQVAPDELYKAYKAKKDLNKPKNK</sequence>
<comment type="caution">
    <text evidence="5">The sequence shown here is derived from an EMBL/GenBank/DDBJ whole genome shotgun (WGS) entry which is preliminary data.</text>
</comment>
<accession>A0A9W5EUZ2</accession>
<evidence type="ECO:0000259" key="3">
    <source>
        <dbReference type="Pfam" id="PF18809"/>
    </source>
</evidence>
<gene>
    <name evidence="5" type="ORF">ERS739220_01274</name>
</gene>
<dbReference type="Pfam" id="PF18809">
    <property type="entry name" value="PBECR1"/>
    <property type="match status" value="1"/>
</dbReference>